<dbReference type="InterPro" id="IPR011047">
    <property type="entry name" value="Quinoprotein_ADH-like_sf"/>
</dbReference>
<dbReference type="GO" id="GO:0034511">
    <property type="term" value="F:U3 snoRNA binding"/>
    <property type="evidence" value="ECO:0007669"/>
    <property type="project" value="TreeGrafter"/>
</dbReference>
<evidence type="ECO:0000259" key="7">
    <source>
        <dbReference type="Pfam" id="PF08625"/>
    </source>
</evidence>
<dbReference type="GO" id="GO:0032040">
    <property type="term" value="C:small-subunit processome"/>
    <property type="evidence" value="ECO:0007669"/>
    <property type="project" value="InterPro"/>
</dbReference>
<feature type="coiled-coil region" evidence="6">
    <location>
        <begin position="640"/>
        <end position="667"/>
    </location>
</feature>
<dbReference type="Gene3D" id="2.130.10.10">
    <property type="entry name" value="YVTN repeat-like/Quinoprotein amine dehydrogenase"/>
    <property type="match status" value="3"/>
</dbReference>
<dbReference type="InterPro" id="IPR015943">
    <property type="entry name" value="WD40/YVTN_repeat-like_dom_sf"/>
</dbReference>
<dbReference type="InterPro" id="IPR020472">
    <property type="entry name" value="WD40_PAC1"/>
</dbReference>
<feature type="repeat" description="WD" evidence="5">
    <location>
        <begin position="105"/>
        <end position="146"/>
    </location>
</feature>
<evidence type="ECO:0000256" key="2">
    <source>
        <dbReference type="ARBA" id="ARBA00022574"/>
    </source>
</evidence>
<dbReference type="PANTHER" id="PTHR19854">
    <property type="entry name" value="TRANSDUCIN BETA-LIKE 3"/>
    <property type="match status" value="1"/>
</dbReference>
<feature type="repeat" description="WD" evidence="5">
    <location>
        <begin position="356"/>
        <end position="390"/>
    </location>
</feature>
<keyword evidence="2 5" id="KW-0853">WD repeat</keyword>
<dbReference type="PROSITE" id="PS50294">
    <property type="entry name" value="WD_REPEATS_REGION"/>
    <property type="match status" value="3"/>
</dbReference>
<dbReference type="SUPFAM" id="SSF50998">
    <property type="entry name" value="Quinoprotein alcohol dehydrogenase-like"/>
    <property type="match status" value="1"/>
</dbReference>
<keyword evidence="9" id="KW-1185">Reference proteome</keyword>
<dbReference type="SUPFAM" id="SSF50978">
    <property type="entry name" value="WD40 repeat-like"/>
    <property type="match status" value="1"/>
</dbReference>
<name>A0A2A2L0X5_9BILA</name>
<feature type="repeat" description="WD" evidence="5">
    <location>
        <begin position="404"/>
        <end position="440"/>
    </location>
</feature>
<feature type="repeat" description="WD" evidence="5">
    <location>
        <begin position="511"/>
        <end position="552"/>
    </location>
</feature>
<dbReference type="InterPro" id="IPR001680">
    <property type="entry name" value="WD40_rpt"/>
</dbReference>
<dbReference type="CDD" id="cd00200">
    <property type="entry name" value="WD40"/>
    <property type="match status" value="1"/>
</dbReference>
<reference evidence="8 9" key="1">
    <citation type="journal article" date="2017" name="Curr. Biol.">
        <title>Genome architecture and evolution of a unichromosomal asexual nematode.</title>
        <authorList>
            <person name="Fradin H."/>
            <person name="Zegar C."/>
            <person name="Gutwein M."/>
            <person name="Lucas J."/>
            <person name="Kovtun M."/>
            <person name="Corcoran D."/>
            <person name="Baugh L.R."/>
            <person name="Kiontke K."/>
            <person name="Gunsalus K."/>
            <person name="Fitch D.H."/>
            <person name="Piano F."/>
        </authorList>
    </citation>
    <scope>NUCLEOTIDE SEQUENCE [LARGE SCALE GENOMIC DNA]</scope>
    <source>
        <strain evidence="8">PF1309</strain>
    </source>
</reference>
<dbReference type="EMBL" id="LIAE01007351">
    <property type="protein sequence ID" value="PAV79906.1"/>
    <property type="molecule type" value="Genomic_DNA"/>
</dbReference>
<dbReference type="GO" id="GO:0000480">
    <property type="term" value="P:endonucleolytic cleavage in 5'-ETS of tricistronic rRNA transcript (SSU-rRNA, 5.8S rRNA, LSU-rRNA)"/>
    <property type="evidence" value="ECO:0007669"/>
    <property type="project" value="TreeGrafter"/>
</dbReference>
<comment type="subcellular location">
    <subcellularLocation>
        <location evidence="1">Nucleus</location>
        <location evidence="1">Nucleolus</location>
    </subcellularLocation>
</comment>
<feature type="domain" description="U3 small nucleolar RNA-associated protein 13 C-terminal" evidence="7">
    <location>
        <begin position="609"/>
        <end position="739"/>
    </location>
</feature>
<dbReference type="PANTHER" id="PTHR19854:SF15">
    <property type="entry name" value="TRANSDUCIN BETA-LIKE PROTEIN 3"/>
    <property type="match status" value="1"/>
</dbReference>
<dbReference type="InterPro" id="IPR019775">
    <property type="entry name" value="WD40_repeat_CS"/>
</dbReference>
<organism evidence="8 9">
    <name type="scientific">Diploscapter pachys</name>
    <dbReference type="NCBI Taxonomy" id="2018661"/>
    <lineage>
        <taxon>Eukaryota</taxon>
        <taxon>Metazoa</taxon>
        <taxon>Ecdysozoa</taxon>
        <taxon>Nematoda</taxon>
        <taxon>Chromadorea</taxon>
        <taxon>Rhabditida</taxon>
        <taxon>Rhabditina</taxon>
        <taxon>Rhabditomorpha</taxon>
        <taxon>Rhabditoidea</taxon>
        <taxon>Rhabditidae</taxon>
        <taxon>Diploscapter</taxon>
    </lineage>
</organism>
<dbReference type="InterPro" id="IPR013934">
    <property type="entry name" value="Utp13_C"/>
</dbReference>
<dbReference type="SMART" id="SM00320">
    <property type="entry name" value="WD40"/>
    <property type="match status" value="11"/>
</dbReference>
<evidence type="ECO:0000313" key="9">
    <source>
        <dbReference type="Proteomes" id="UP000218231"/>
    </source>
</evidence>
<accession>A0A2A2L0X5</accession>
<sequence length="742" mass="82075">MVARHIRQLQATAKIETVHTGGNVTWMGNGSTIFTTCSNVVKAVDISGCLSSETIGDPEEELRITSICLSTDSTRLYVAYNNQTIKEVVIGEGEKTSYKTGKIWKSMHEAPILIMQHCSTTPYLATGSADNTVKVWDMAHQQCSHFFRGDSVVSAICFVGFEFLLVGYISGTVRVFDLTKTATEKMLAESKSHTSQISSILQIPNSKSALIVSRDNTASIFKTSNMKTFKAIPLFEAVESAAFAKNGNLITVGEEGTIKEWKVEGAKLIRSKKISEVGLSSITFNAAREEYLITSEDHNLFILNAATFETEREVVGMHHEVYSCCFAGPSDSHLVVASNTPSLLLYDTATLDCKLAQGHSESILTVAKANFDPCLVASGSKDNTVIVWRLMERDKWCLEPIAKASGHTASVNSLRLSHSAANSHLLSLSSDCTIKLWPLKLLPTKEQIEKNKFKDLISLTASSTLVAHGKDANCLDLAISDKAAISGGMDKLVKLWRVDASSGHLLIGGTLSGHRRGIVDVAFSAHNQKAASASVDLTVKVWDTLEQTCLFTLTGHTCAVFQIWSVAPNSARNEFATAGGDGKMVIWKDVTEEKIEEENKKRRKQVEQEQTLHNLLEQNRFQDALDYALELARPACAYKVIDKLIENAELQKALSKLERNKLQMLLDFATQWNTNSKSSQASQEVLFNILLFMPPEEILKLPNARSFVEAFIPYTKRHLERLNRARKETLLLEFVRKNMNIL</sequence>
<dbReference type="PROSITE" id="PS50082">
    <property type="entry name" value="WD_REPEATS_2"/>
    <property type="match status" value="5"/>
</dbReference>
<evidence type="ECO:0000256" key="3">
    <source>
        <dbReference type="ARBA" id="ARBA00022737"/>
    </source>
</evidence>
<dbReference type="PROSITE" id="PS00678">
    <property type="entry name" value="WD_REPEATS_1"/>
    <property type="match status" value="1"/>
</dbReference>
<dbReference type="GO" id="GO:0030686">
    <property type="term" value="C:90S preribosome"/>
    <property type="evidence" value="ECO:0007669"/>
    <property type="project" value="TreeGrafter"/>
</dbReference>
<evidence type="ECO:0000313" key="8">
    <source>
        <dbReference type="EMBL" id="PAV79906.1"/>
    </source>
</evidence>
<dbReference type="GO" id="GO:0000472">
    <property type="term" value="P:endonucleolytic cleavage to generate mature 5'-end of SSU-rRNA from (SSU-rRNA, 5.8S rRNA, LSU-rRNA)"/>
    <property type="evidence" value="ECO:0007669"/>
    <property type="project" value="TreeGrafter"/>
</dbReference>
<keyword evidence="3" id="KW-0677">Repeat</keyword>
<dbReference type="STRING" id="2018661.A0A2A2L0X5"/>
<evidence type="ECO:0000256" key="5">
    <source>
        <dbReference type="PROSITE-ProRule" id="PRU00221"/>
    </source>
</evidence>
<dbReference type="AlphaFoldDB" id="A0A2A2L0X5"/>
<keyword evidence="6" id="KW-0175">Coiled coil</keyword>
<dbReference type="InterPro" id="IPR036322">
    <property type="entry name" value="WD40_repeat_dom_sf"/>
</dbReference>
<evidence type="ECO:0000256" key="1">
    <source>
        <dbReference type="ARBA" id="ARBA00004604"/>
    </source>
</evidence>
<keyword evidence="4" id="KW-0539">Nucleus</keyword>
<dbReference type="PRINTS" id="PR00320">
    <property type="entry name" value="GPROTEINBRPT"/>
</dbReference>
<evidence type="ECO:0000256" key="4">
    <source>
        <dbReference type="ARBA" id="ARBA00023242"/>
    </source>
</evidence>
<comment type="caution">
    <text evidence="8">The sequence shown here is derived from an EMBL/GenBank/DDBJ whole genome shotgun (WGS) entry which is preliminary data.</text>
</comment>
<proteinExistence type="predicted"/>
<evidence type="ECO:0000256" key="6">
    <source>
        <dbReference type="SAM" id="Coils"/>
    </source>
</evidence>
<gene>
    <name evidence="8" type="ORF">WR25_02816</name>
</gene>
<protein>
    <recommendedName>
        <fullName evidence="7">U3 small nucleolar RNA-associated protein 13 C-terminal domain-containing protein</fullName>
    </recommendedName>
</protein>
<dbReference type="Pfam" id="PF08625">
    <property type="entry name" value="Utp13"/>
    <property type="match status" value="1"/>
</dbReference>
<dbReference type="Pfam" id="PF00400">
    <property type="entry name" value="WD40"/>
    <property type="match status" value="6"/>
</dbReference>
<feature type="repeat" description="WD" evidence="5">
    <location>
        <begin position="465"/>
        <end position="499"/>
    </location>
</feature>
<dbReference type="Proteomes" id="UP000218231">
    <property type="component" value="Unassembled WGS sequence"/>
</dbReference>
<dbReference type="OrthoDB" id="5414888at2759"/>